<accession>A0A9W9YIE8</accession>
<feature type="disulfide bond" evidence="6">
    <location>
        <begin position="199"/>
        <end position="235"/>
    </location>
</feature>
<evidence type="ECO:0000256" key="5">
    <source>
        <dbReference type="PIRSR" id="PIRSR601211-2"/>
    </source>
</evidence>
<dbReference type="OrthoDB" id="5976108at2759"/>
<evidence type="ECO:0000256" key="2">
    <source>
        <dbReference type="ARBA" id="ARBA00022525"/>
    </source>
</evidence>
<keyword evidence="5" id="KW-0479">Metal-binding</keyword>
<comment type="subcellular location">
    <subcellularLocation>
        <location evidence="1 8">Secreted</location>
    </subcellularLocation>
</comment>
<sequence length="267" mass="30274">MKSLHIPAIVLLISIAVCVLSFPSSSFKKEDQKVPIKRGHVRDLYQFGTMISCATNRSGWDYYDYGCWCGYGGSGTPVDETDRCCYTHDSCYDYLVNNNICSSWWAPYVANYLYTTCHKCEPESAYPPDDNDAACKKALSRNLHQFGNMVNCMTNRSRFDYSDYGCWCGMGGSGETVDEVDKCCKIHDKCFVSLMYTKCYFPFHVYTVVYNYQGCRQCDPISSYSSWEDKVDVECKKGVCDCDSAAALCFSQAVYNSSYVNYDTSKC</sequence>
<dbReference type="GO" id="GO:0016042">
    <property type="term" value="P:lipid catabolic process"/>
    <property type="evidence" value="ECO:0007669"/>
    <property type="project" value="InterPro"/>
</dbReference>
<proteinExistence type="inferred from homology"/>
<evidence type="ECO:0000256" key="6">
    <source>
        <dbReference type="PIRSR" id="PIRSR601211-3"/>
    </source>
</evidence>
<dbReference type="InterPro" id="IPR016090">
    <property type="entry name" value="PLA2-like_dom"/>
</dbReference>
<feature type="domain" description="Phospholipase A2-like central" evidence="9">
    <location>
        <begin position="43"/>
        <end position="136"/>
    </location>
</feature>
<dbReference type="GO" id="GO:0005543">
    <property type="term" value="F:phospholipid binding"/>
    <property type="evidence" value="ECO:0007669"/>
    <property type="project" value="TreeGrafter"/>
</dbReference>
<feature type="chain" id="PRO_5041014182" description="Phospholipase A2" evidence="8">
    <location>
        <begin position="22"/>
        <end position="267"/>
    </location>
</feature>
<dbReference type="InterPro" id="IPR036444">
    <property type="entry name" value="PLipase_A2_dom_sf"/>
</dbReference>
<feature type="disulfide bond" evidence="6">
    <location>
        <begin position="183"/>
        <end position="249"/>
    </location>
</feature>
<evidence type="ECO:0000313" key="10">
    <source>
        <dbReference type="EMBL" id="KAJ7337919.1"/>
    </source>
</evidence>
<feature type="disulfide bond" evidence="6">
    <location>
        <begin position="190"/>
        <end position="242"/>
    </location>
</feature>
<feature type="binding site" evidence="5">
    <location>
        <position position="171"/>
    </location>
    <ligand>
        <name>Ca(2+)</name>
        <dbReference type="ChEBI" id="CHEBI:29108"/>
    </ligand>
</feature>
<reference evidence="10" key="1">
    <citation type="submission" date="2023-01" db="EMBL/GenBank/DDBJ databases">
        <title>Genome assembly of the deep-sea coral Lophelia pertusa.</title>
        <authorList>
            <person name="Herrera S."/>
            <person name="Cordes E."/>
        </authorList>
    </citation>
    <scope>NUCLEOTIDE SEQUENCE</scope>
    <source>
        <strain evidence="10">USNM1676648</strain>
        <tissue evidence="10">Polyp</tissue>
    </source>
</reference>
<dbReference type="SUPFAM" id="SSF48619">
    <property type="entry name" value="Phospholipase A2, PLA2"/>
    <property type="match status" value="2"/>
</dbReference>
<dbReference type="Proteomes" id="UP001163046">
    <property type="component" value="Unassembled WGS sequence"/>
</dbReference>
<dbReference type="InterPro" id="IPR033113">
    <property type="entry name" value="PLA2_histidine"/>
</dbReference>
<keyword evidence="11" id="KW-1185">Reference proteome</keyword>
<dbReference type="CDD" id="cd00125">
    <property type="entry name" value="PLA2c"/>
    <property type="match status" value="2"/>
</dbReference>
<keyword evidence="3 6" id="KW-1015">Disulfide bond</keyword>
<keyword evidence="8 10" id="KW-0378">Hydrolase</keyword>
<dbReference type="PANTHER" id="PTHR11716">
    <property type="entry name" value="PHOSPHOLIPASE A2 FAMILY MEMBER"/>
    <property type="match status" value="1"/>
</dbReference>
<keyword evidence="8" id="KW-0443">Lipid metabolism</keyword>
<evidence type="ECO:0000256" key="1">
    <source>
        <dbReference type="ARBA" id="ARBA00004613"/>
    </source>
</evidence>
<keyword evidence="8" id="KW-0732">Signal</keyword>
<evidence type="ECO:0000256" key="7">
    <source>
        <dbReference type="RuleBase" id="RU003654"/>
    </source>
</evidence>
<comment type="similarity">
    <text evidence="7">Belongs to the phospholipase A2 family.</text>
</comment>
<evidence type="ECO:0000313" key="11">
    <source>
        <dbReference type="Proteomes" id="UP001163046"/>
    </source>
</evidence>
<comment type="cofactor">
    <cofactor evidence="5">
        <name>Ca(2+)</name>
        <dbReference type="ChEBI" id="CHEBI:29108"/>
    </cofactor>
    <text evidence="5">Binds 1 Ca(2+) ion per subunit.</text>
</comment>
<dbReference type="InterPro" id="IPR001211">
    <property type="entry name" value="PLA2"/>
</dbReference>
<dbReference type="GO" id="GO:0050482">
    <property type="term" value="P:arachidonate secretion"/>
    <property type="evidence" value="ECO:0007669"/>
    <property type="project" value="InterPro"/>
</dbReference>
<dbReference type="GO" id="GO:0005509">
    <property type="term" value="F:calcium ion binding"/>
    <property type="evidence" value="ECO:0007669"/>
    <property type="project" value="InterPro"/>
</dbReference>
<dbReference type="PANTHER" id="PTHR11716:SF106">
    <property type="entry name" value="PHOSPHOLIPASE A2 A2-ACTITOXIN-UCS2A-LIKE"/>
    <property type="match status" value="1"/>
</dbReference>
<dbReference type="Gene3D" id="1.20.90.10">
    <property type="entry name" value="Phospholipase A2 domain"/>
    <property type="match status" value="2"/>
</dbReference>
<feature type="active site" evidence="4">
    <location>
        <position position="243"/>
    </location>
</feature>
<dbReference type="GO" id="GO:0006644">
    <property type="term" value="P:phospholipid metabolic process"/>
    <property type="evidence" value="ECO:0007669"/>
    <property type="project" value="InterPro"/>
</dbReference>
<dbReference type="GO" id="GO:0005576">
    <property type="term" value="C:extracellular region"/>
    <property type="evidence" value="ECO:0007669"/>
    <property type="project" value="UniProtKB-SubCell"/>
</dbReference>
<dbReference type="SMART" id="SM00085">
    <property type="entry name" value="PA2c"/>
    <property type="match status" value="2"/>
</dbReference>
<evidence type="ECO:0000259" key="9">
    <source>
        <dbReference type="SMART" id="SM00085"/>
    </source>
</evidence>
<gene>
    <name evidence="10" type="primary">PLA2G2D</name>
    <name evidence="10" type="ORF">OS493_008078</name>
</gene>
<evidence type="ECO:0000256" key="4">
    <source>
        <dbReference type="PIRSR" id="PIRSR601211-1"/>
    </source>
</evidence>
<evidence type="ECO:0000256" key="3">
    <source>
        <dbReference type="ARBA" id="ARBA00023157"/>
    </source>
</evidence>
<protein>
    <recommendedName>
        <fullName evidence="8">Phospholipase A2</fullName>
        <ecNumber evidence="8">3.1.1.4</ecNumber>
    </recommendedName>
</protein>
<comment type="catalytic activity">
    <reaction evidence="8">
        <text>a 1,2-diacyl-sn-glycero-3-phosphocholine + H2O = a 1-acyl-sn-glycero-3-phosphocholine + a fatty acid + H(+)</text>
        <dbReference type="Rhea" id="RHEA:15801"/>
        <dbReference type="ChEBI" id="CHEBI:15377"/>
        <dbReference type="ChEBI" id="CHEBI:15378"/>
        <dbReference type="ChEBI" id="CHEBI:28868"/>
        <dbReference type="ChEBI" id="CHEBI:57643"/>
        <dbReference type="ChEBI" id="CHEBI:58168"/>
        <dbReference type="EC" id="3.1.1.4"/>
    </reaction>
</comment>
<feature type="active site" evidence="4">
    <location>
        <position position="187"/>
    </location>
</feature>
<dbReference type="PROSITE" id="PS00118">
    <property type="entry name" value="PA2_HIS"/>
    <property type="match status" value="2"/>
</dbReference>
<evidence type="ECO:0000256" key="8">
    <source>
        <dbReference type="RuleBase" id="RU361236"/>
    </source>
</evidence>
<feature type="binding site" evidence="5">
    <location>
        <position position="169"/>
    </location>
    <ligand>
        <name>Ca(2+)</name>
        <dbReference type="ChEBI" id="CHEBI:29108"/>
    </ligand>
</feature>
<keyword evidence="5 8" id="KW-0106">Calcium</keyword>
<dbReference type="Pfam" id="PF00068">
    <property type="entry name" value="Phospholip_A2_1"/>
    <property type="match status" value="2"/>
</dbReference>
<feature type="signal peptide" evidence="8">
    <location>
        <begin position="1"/>
        <end position="21"/>
    </location>
</feature>
<dbReference type="AlphaFoldDB" id="A0A9W9YIE8"/>
<dbReference type="GO" id="GO:0047498">
    <property type="term" value="F:calcium-dependent phospholipase A2 activity"/>
    <property type="evidence" value="ECO:0007669"/>
    <property type="project" value="TreeGrafter"/>
</dbReference>
<feature type="disulfide bond" evidence="6">
    <location>
        <begin position="168"/>
        <end position="184"/>
    </location>
</feature>
<dbReference type="EC" id="3.1.1.4" evidence="8"/>
<dbReference type="PRINTS" id="PR00389">
    <property type="entry name" value="PHPHLIPASEA2"/>
</dbReference>
<comment type="caution">
    <text evidence="10">The sequence shown here is derived from an EMBL/GenBank/DDBJ whole genome shotgun (WGS) entry which is preliminary data.</text>
</comment>
<dbReference type="EMBL" id="MU827780">
    <property type="protein sequence ID" value="KAJ7337919.1"/>
    <property type="molecule type" value="Genomic_DNA"/>
</dbReference>
<feature type="domain" description="Phospholipase A2-like central" evidence="9">
    <location>
        <begin position="142"/>
        <end position="266"/>
    </location>
</feature>
<organism evidence="10 11">
    <name type="scientific">Desmophyllum pertusum</name>
    <dbReference type="NCBI Taxonomy" id="174260"/>
    <lineage>
        <taxon>Eukaryota</taxon>
        <taxon>Metazoa</taxon>
        <taxon>Cnidaria</taxon>
        <taxon>Anthozoa</taxon>
        <taxon>Hexacorallia</taxon>
        <taxon>Scleractinia</taxon>
        <taxon>Caryophylliina</taxon>
        <taxon>Caryophylliidae</taxon>
        <taxon>Desmophyllum</taxon>
    </lineage>
</organism>
<feature type="binding site" evidence="5">
    <location>
        <position position="188"/>
    </location>
    <ligand>
        <name>Ca(2+)</name>
        <dbReference type="ChEBI" id="CHEBI:29108"/>
    </ligand>
</feature>
<name>A0A9W9YIE8_9CNID</name>
<keyword evidence="2 8" id="KW-0964">Secreted</keyword>